<dbReference type="EMBL" id="GBEZ01024020">
    <property type="protein sequence ID" value="JAC62922.1"/>
    <property type="molecule type" value="Transcribed_RNA"/>
</dbReference>
<reference evidence="1" key="1">
    <citation type="submission" date="2014-05" db="EMBL/GenBank/DDBJ databases">
        <title>The transcriptome of the halophilic microalga Tetraselmis sp. GSL018 isolated from the Great Salt Lake, Utah.</title>
        <authorList>
            <person name="Jinkerson R.E."/>
            <person name="D'Adamo S."/>
            <person name="Posewitz M.C."/>
        </authorList>
    </citation>
    <scope>NUCLEOTIDE SEQUENCE</scope>
    <source>
        <strain evidence="1">GSL018</strain>
    </source>
</reference>
<dbReference type="AlphaFoldDB" id="A0A061QQG8"/>
<feature type="non-terminal residue" evidence="1">
    <location>
        <position position="1"/>
    </location>
</feature>
<protein>
    <submittedName>
        <fullName evidence="1">Uncharacterized protein</fullName>
    </submittedName>
</protein>
<name>A0A061QQG8_9CHLO</name>
<accession>A0A061QQG8</accession>
<gene>
    <name evidence="1" type="ORF">TSPGSL018_21969</name>
</gene>
<feature type="non-terminal residue" evidence="1">
    <location>
        <position position="68"/>
    </location>
</feature>
<sequence length="68" mass="7284">HLPHQIFVLMTGGFAPVTATAKQALSSCNTVKKLGSKASTVSRGPQEPADNLLTLHRARFVQWTPTAV</sequence>
<organism evidence="1">
    <name type="scientific">Tetraselmis sp. GSL018</name>
    <dbReference type="NCBI Taxonomy" id="582737"/>
    <lineage>
        <taxon>Eukaryota</taxon>
        <taxon>Viridiplantae</taxon>
        <taxon>Chlorophyta</taxon>
        <taxon>core chlorophytes</taxon>
        <taxon>Chlorodendrophyceae</taxon>
        <taxon>Chlorodendrales</taxon>
        <taxon>Chlorodendraceae</taxon>
        <taxon>Tetraselmis</taxon>
    </lineage>
</organism>
<proteinExistence type="predicted"/>
<evidence type="ECO:0000313" key="1">
    <source>
        <dbReference type="EMBL" id="JAC62922.1"/>
    </source>
</evidence>